<accession>A0AAV5IY65</accession>
<protein>
    <submittedName>
        <fullName evidence="2">Uncharacterized protein</fullName>
    </submittedName>
</protein>
<dbReference type="Proteomes" id="UP001054252">
    <property type="component" value="Unassembled WGS sequence"/>
</dbReference>
<proteinExistence type="predicted"/>
<keyword evidence="1" id="KW-0812">Transmembrane</keyword>
<name>A0AAV5IY65_9ROSI</name>
<evidence type="ECO:0000313" key="2">
    <source>
        <dbReference type="EMBL" id="GKV06782.1"/>
    </source>
</evidence>
<keyword evidence="3" id="KW-1185">Reference proteome</keyword>
<dbReference type="EMBL" id="BPVZ01000026">
    <property type="protein sequence ID" value="GKV06782.1"/>
    <property type="molecule type" value="Genomic_DNA"/>
</dbReference>
<comment type="caution">
    <text evidence="2">The sequence shown here is derived from an EMBL/GenBank/DDBJ whole genome shotgun (WGS) entry which is preliminary data.</text>
</comment>
<evidence type="ECO:0000256" key="1">
    <source>
        <dbReference type="SAM" id="Phobius"/>
    </source>
</evidence>
<organism evidence="2 3">
    <name type="scientific">Rubroshorea leprosula</name>
    <dbReference type="NCBI Taxonomy" id="152421"/>
    <lineage>
        <taxon>Eukaryota</taxon>
        <taxon>Viridiplantae</taxon>
        <taxon>Streptophyta</taxon>
        <taxon>Embryophyta</taxon>
        <taxon>Tracheophyta</taxon>
        <taxon>Spermatophyta</taxon>
        <taxon>Magnoliopsida</taxon>
        <taxon>eudicotyledons</taxon>
        <taxon>Gunneridae</taxon>
        <taxon>Pentapetalae</taxon>
        <taxon>rosids</taxon>
        <taxon>malvids</taxon>
        <taxon>Malvales</taxon>
        <taxon>Dipterocarpaceae</taxon>
        <taxon>Rubroshorea</taxon>
    </lineage>
</organism>
<sequence length="127" mass="13894">MQPPTATVTVAPFPAVSLFPPSTPDISCALIHGEELTGAKWTFGPKITGSAYALLCYHIFGKSRLHEVWLKKCYGPIYWLSNLLVLVKGVISLLVILGLIARYIAAIMRFWLSGLAEIAMFSSTNLP</sequence>
<keyword evidence="1" id="KW-0472">Membrane</keyword>
<evidence type="ECO:0000313" key="3">
    <source>
        <dbReference type="Proteomes" id="UP001054252"/>
    </source>
</evidence>
<feature type="transmembrane region" description="Helical" evidence="1">
    <location>
        <begin position="77"/>
        <end position="101"/>
    </location>
</feature>
<reference evidence="2 3" key="1">
    <citation type="journal article" date="2021" name="Commun. Biol.">
        <title>The genome of Shorea leprosula (Dipterocarpaceae) highlights the ecological relevance of drought in aseasonal tropical rainforests.</title>
        <authorList>
            <person name="Ng K.K.S."/>
            <person name="Kobayashi M.J."/>
            <person name="Fawcett J.A."/>
            <person name="Hatakeyama M."/>
            <person name="Paape T."/>
            <person name="Ng C.H."/>
            <person name="Ang C.C."/>
            <person name="Tnah L.H."/>
            <person name="Lee C.T."/>
            <person name="Nishiyama T."/>
            <person name="Sese J."/>
            <person name="O'Brien M.J."/>
            <person name="Copetti D."/>
            <person name="Mohd Noor M.I."/>
            <person name="Ong R.C."/>
            <person name="Putra M."/>
            <person name="Sireger I.Z."/>
            <person name="Indrioko S."/>
            <person name="Kosugi Y."/>
            <person name="Izuno A."/>
            <person name="Isagi Y."/>
            <person name="Lee S.L."/>
            <person name="Shimizu K.K."/>
        </authorList>
    </citation>
    <scope>NUCLEOTIDE SEQUENCE [LARGE SCALE GENOMIC DNA]</scope>
    <source>
        <strain evidence="2">214</strain>
    </source>
</reference>
<dbReference type="AlphaFoldDB" id="A0AAV5IY65"/>
<gene>
    <name evidence="2" type="ORF">SLEP1_g18626</name>
</gene>
<keyword evidence="1" id="KW-1133">Transmembrane helix</keyword>